<feature type="domain" description="Sushi" evidence="23">
    <location>
        <begin position="636"/>
        <end position="692"/>
    </location>
</feature>
<dbReference type="InterPro" id="IPR001304">
    <property type="entry name" value="C-type_lectin-like"/>
</dbReference>
<feature type="domain" description="EGF-like" evidence="20">
    <location>
        <begin position="3249"/>
        <end position="3286"/>
    </location>
</feature>
<evidence type="ECO:0000256" key="3">
    <source>
        <dbReference type="ARBA" id="ARBA00022536"/>
    </source>
</evidence>
<dbReference type="InterPro" id="IPR013032">
    <property type="entry name" value="EGF-like_CS"/>
</dbReference>
<proteinExistence type="predicted"/>
<dbReference type="SUPFAM" id="SSF57184">
    <property type="entry name" value="Growth factor receptor domain"/>
    <property type="match status" value="5"/>
</dbReference>
<dbReference type="PROSITE" id="PS50026">
    <property type="entry name" value="EGF_3"/>
    <property type="match status" value="18"/>
</dbReference>
<evidence type="ECO:0000256" key="9">
    <source>
        <dbReference type="ARBA" id="ARBA00022989"/>
    </source>
</evidence>
<feature type="domain" description="HYR" evidence="22">
    <location>
        <begin position="3885"/>
        <end position="3965"/>
    </location>
</feature>
<evidence type="ECO:0000259" key="20">
    <source>
        <dbReference type="PROSITE" id="PS50026"/>
    </source>
</evidence>
<evidence type="ECO:0000256" key="7">
    <source>
        <dbReference type="ARBA" id="ARBA00022837"/>
    </source>
</evidence>
<feature type="compositionally biased region" description="Polar residues" evidence="17">
    <location>
        <begin position="1469"/>
        <end position="1478"/>
    </location>
</feature>
<feature type="disulfide bond" evidence="14">
    <location>
        <begin position="3544"/>
        <end position="3553"/>
    </location>
</feature>
<feature type="domain" description="EGF-like" evidence="20">
    <location>
        <begin position="864"/>
        <end position="899"/>
    </location>
</feature>
<keyword evidence="5" id="KW-0732">Signal</keyword>
<feature type="disulfide bond" evidence="14">
    <location>
        <begin position="3237"/>
        <end position="3246"/>
    </location>
</feature>
<dbReference type="PROSITE" id="PS01180">
    <property type="entry name" value="CUB"/>
    <property type="match status" value="3"/>
</dbReference>
<evidence type="ECO:0000313" key="24">
    <source>
        <dbReference type="EMBL" id="OWF54516.1"/>
    </source>
</evidence>
<dbReference type="CDD" id="cd00054">
    <property type="entry name" value="EGF_CA"/>
    <property type="match status" value="16"/>
</dbReference>
<dbReference type="InterPro" id="IPR013320">
    <property type="entry name" value="ConA-like_dom_sf"/>
</dbReference>
<keyword evidence="25" id="KW-1185">Reference proteome</keyword>
<feature type="domain" description="EGF-like" evidence="20">
    <location>
        <begin position="3480"/>
        <end position="3516"/>
    </location>
</feature>
<dbReference type="GO" id="GO:0009952">
    <property type="term" value="P:anterior/posterior pattern specification"/>
    <property type="evidence" value="ECO:0007669"/>
    <property type="project" value="UniProtKB-ARBA"/>
</dbReference>
<evidence type="ECO:0000256" key="10">
    <source>
        <dbReference type="ARBA" id="ARBA00023136"/>
    </source>
</evidence>
<feature type="disulfide bond" evidence="16">
    <location>
        <begin position="606"/>
        <end position="633"/>
    </location>
</feature>
<dbReference type="SMART" id="SM00208">
    <property type="entry name" value="TNFR"/>
    <property type="match status" value="4"/>
</dbReference>
<dbReference type="PROSITE" id="PS01187">
    <property type="entry name" value="EGF_CA"/>
    <property type="match status" value="3"/>
</dbReference>
<name>A0A210R0G3_MIZYE</name>
<feature type="region of interest" description="Disordered" evidence="17">
    <location>
        <begin position="1774"/>
        <end position="1794"/>
    </location>
</feature>
<feature type="disulfide bond" evidence="14">
    <location>
        <begin position="3582"/>
        <end position="3591"/>
    </location>
</feature>
<dbReference type="GO" id="GO:0007219">
    <property type="term" value="P:Notch signaling pathway"/>
    <property type="evidence" value="ECO:0007669"/>
    <property type="project" value="UniProtKB-KW"/>
</dbReference>
<dbReference type="OrthoDB" id="6090590at2759"/>
<dbReference type="Gene3D" id="2.10.70.10">
    <property type="entry name" value="Complement Module, domain 1"/>
    <property type="match status" value="5"/>
</dbReference>
<dbReference type="GO" id="GO:0005509">
    <property type="term" value="F:calcium ion binding"/>
    <property type="evidence" value="ECO:0007669"/>
    <property type="project" value="InterPro"/>
</dbReference>
<feature type="domain" description="EGF-like" evidence="20">
    <location>
        <begin position="3594"/>
        <end position="3630"/>
    </location>
</feature>
<dbReference type="PROSITE" id="PS50825">
    <property type="entry name" value="HYR"/>
    <property type="match status" value="3"/>
</dbReference>
<dbReference type="CDD" id="cd00041">
    <property type="entry name" value="CUB"/>
    <property type="match status" value="3"/>
</dbReference>
<dbReference type="Pfam" id="PF12661">
    <property type="entry name" value="hEGF"/>
    <property type="match status" value="5"/>
</dbReference>
<evidence type="ECO:0000256" key="13">
    <source>
        <dbReference type="PROSITE-ProRule" id="PRU00059"/>
    </source>
</evidence>
<feature type="disulfide bond" evidence="14">
    <location>
        <begin position="3411"/>
        <end position="3428"/>
    </location>
</feature>
<comment type="caution">
    <text evidence="24">The sequence shown here is derived from an EMBL/GenBank/DDBJ whole genome shotgun (WGS) entry which is preliminary data.</text>
</comment>
<dbReference type="SMART" id="SM00032">
    <property type="entry name" value="CCP"/>
    <property type="match status" value="7"/>
</dbReference>
<dbReference type="PROSITE" id="PS00022">
    <property type="entry name" value="EGF_1"/>
    <property type="match status" value="14"/>
</dbReference>
<dbReference type="FunFam" id="2.10.25.10:FF:000123">
    <property type="entry name" value="Crumbs homolog 1 (Drosophila)"/>
    <property type="match status" value="1"/>
</dbReference>
<dbReference type="InterPro" id="IPR036055">
    <property type="entry name" value="LDL_receptor-like_sf"/>
</dbReference>
<dbReference type="PROSITE" id="PS50068">
    <property type="entry name" value="LDLRA_2"/>
    <property type="match status" value="1"/>
</dbReference>
<feature type="compositionally biased region" description="Low complexity" evidence="17">
    <location>
        <begin position="1265"/>
        <end position="1304"/>
    </location>
</feature>
<dbReference type="Gene3D" id="4.10.1220.10">
    <property type="entry name" value="EGF-type module"/>
    <property type="match status" value="1"/>
</dbReference>
<dbReference type="FunFam" id="2.10.25.10:FF:000146">
    <property type="entry name" value="Putative neurogenic locus notch"/>
    <property type="match status" value="1"/>
</dbReference>
<dbReference type="InterPro" id="IPR000859">
    <property type="entry name" value="CUB_dom"/>
</dbReference>
<feature type="disulfide bond" evidence="14">
    <location>
        <begin position="3390"/>
        <end position="3399"/>
    </location>
</feature>
<feature type="domain" description="EGF-like" evidence="20">
    <location>
        <begin position="3212"/>
        <end position="3247"/>
    </location>
</feature>
<feature type="transmembrane region" description="Helical" evidence="18">
    <location>
        <begin position="4475"/>
        <end position="4496"/>
    </location>
</feature>
<dbReference type="FunFam" id="2.10.25.10:FF:000122">
    <property type="entry name" value="Protein crumbs homolog 2"/>
    <property type="match status" value="1"/>
</dbReference>
<evidence type="ECO:0000259" key="21">
    <source>
        <dbReference type="PROSITE" id="PS50041"/>
    </source>
</evidence>
<feature type="compositionally biased region" description="Low complexity" evidence="17">
    <location>
        <begin position="1311"/>
        <end position="1446"/>
    </location>
</feature>
<feature type="disulfide bond" evidence="14">
    <location>
        <begin position="4453"/>
        <end position="4462"/>
    </location>
</feature>
<dbReference type="SMART" id="SM00181">
    <property type="entry name" value="EGF"/>
    <property type="match status" value="19"/>
</dbReference>
<evidence type="ECO:0000256" key="1">
    <source>
        <dbReference type="ARBA" id="ARBA00004479"/>
    </source>
</evidence>
<dbReference type="CDD" id="cd00037">
    <property type="entry name" value="CLECT"/>
    <property type="match status" value="1"/>
</dbReference>
<feature type="domain" description="Sushi" evidence="23">
    <location>
        <begin position="577"/>
        <end position="635"/>
    </location>
</feature>
<dbReference type="Pfam" id="PF02494">
    <property type="entry name" value="HYR"/>
    <property type="match status" value="2"/>
</dbReference>
<dbReference type="Pfam" id="PF07645">
    <property type="entry name" value="EGF_CA"/>
    <property type="match status" value="2"/>
</dbReference>
<feature type="domain" description="CUB" evidence="19">
    <location>
        <begin position="358"/>
        <end position="468"/>
    </location>
</feature>
<feature type="domain" description="EGF-like" evidence="20">
    <location>
        <begin position="3288"/>
        <end position="3324"/>
    </location>
</feature>
<feature type="disulfide bond" evidence="14">
    <location>
        <begin position="3200"/>
        <end position="3209"/>
    </location>
</feature>
<feature type="disulfide bond" evidence="14">
    <location>
        <begin position="3468"/>
        <end position="3477"/>
    </location>
</feature>
<dbReference type="SMART" id="SM00159">
    <property type="entry name" value="PTX"/>
    <property type="match status" value="1"/>
</dbReference>
<dbReference type="Pfam" id="PF00084">
    <property type="entry name" value="Sushi"/>
    <property type="match status" value="4"/>
</dbReference>
<feature type="disulfide bond" evidence="16">
    <location>
        <begin position="695"/>
        <end position="738"/>
    </location>
</feature>
<evidence type="ECO:0000256" key="11">
    <source>
        <dbReference type="ARBA" id="ARBA00023157"/>
    </source>
</evidence>
<feature type="region of interest" description="Disordered" evidence="17">
    <location>
        <begin position="1717"/>
        <end position="1751"/>
    </location>
</feature>
<dbReference type="PROSITE" id="PS01186">
    <property type="entry name" value="EGF_2"/>
    <property type="match status" value="11"/>
</dbReference>
<dbReference type="SMART" id="SM00042">
    <property type="entry name" value="CUB"/>
    <property type="match status" value="3"/>
</dbReference>
<feature type="domain" description="EGF-like" evidence="20">
    <location>
        <begin position="3134"/>
        <end position="3172"/>
    </location>
</feature>
<dbReference type="PROSITE" id="PS01209">
    <property type="entry name" value="LDLRA_1"/>
    <property type="match status" value="1"/>
</dbReference>
<feature type="compositionally biased region" description="Low complexity" evidence="17">
    <location>
        <begin position="1564"/>
        <end position="1576"/>
    </location>
</feature>
<dbReference type="Pfam" id="PF00431">
    <property type="entry name" value="CUB"/>
    <property type="match status" value="3"/>
</dbReference>
<protein>
    <submittedName>
        <fullName evidence="24">Fibropellin-1</fullName>
    </submittedName>
</protein>
<feature type="domain" description="CUB" evidence="19">
    <location>
        <begin position="469"/>
        <end position="578"/>
    </location>
</feature>
<dbReference type="FunFam" id="2.10.25.10:FF:000247">
    <property type="entry name" value="Delta/notch like EGF repeat containing"/>
    <property type="match status" value="1"/>
</dbReference>
<evidence type="ECO:0000256" key="5">
    <source>
        <dbReference type="ARBA" id="ARBA00022729"/>
    </source>
</evidence>
<dbReference type="InterPro" id="IPR000152">
    <property type="entry name" value="EGF-type_Asp/Asn_hydroxyl_site"/>
</dbReference>
<dbReference type="InterPro" id="IPR001881">
    <property type="entry name" value="EGF-like_Ca-bd_dom"/>
</dbReference>
<evidence type="ECO:0000256" key="2">
    <source>
        <dbReference type="ARBA" id="ARBA00022473"/>
    </source>
</evidence>
<feature type="domain" description="EGF-like" evidence="20">
    <location>
        <begin position="3174"/>
        <end position="3210"/>
    </location>
</feature>
<evidence type="ECO:0000256" key="8">
    <source>
        <dbReference type="ARBA" id="ARBA00022976"/>
    </source>
</evidence>
<dbReference type="SUPFAM" id="SSF49899">
    <property type="entry name" value="Concanavalin A-like lectins/glucanases"/>
    <property type="match status" value="1"/>
</dbReference>
<keyword evidence="2" id="KW-0217">Developmental protein</keyword>
<dbReference type="SUPFAM" id="SSF56436">
    <property type="entry name" value="C-type lectin-like"/>
    <property type="match status" value="1"/>
</dbReference>
<evidence type="ECO:0000256" key="17">
    <source>
        <dbReference type="SAM" id="MobiDB-lite"/>
    </source>
</evidence>
<keyword evidence="16" id="KW-0768">Sushi</keyword>
<keyword evidence="10 18" id="KW-0472">Membrane</keyword>
<dbReference type="GO" id="GO:0016020">
    <property type="term" value="C:membrane"/>
    <property type="evidence" value="ECO:0007669"/>
    <property type="project" value="UniProtKB-SubCell"/>
</dbReference>
<feature type="compositionally biased region" description="Polar residues" evidence="17">
    <location>
        <begin position="1452"/>
        <end position="1461"/>
    </location>
</feature>
<feature type="disulfide bond" evidence="14">
    <location>
        <begin position="3216"/>
        <end position="3226"/>
    </location>
</feature>
<accession>A0A210R0G3</accession>
<dbReference type="InterPro" id="IPR016187">
    <property type="entry name" value="CTDL_fold"/>
</dbReference>
<dbReference type="SMART" id="SM00192">
    <property type="entry name" value="LDLa"/>
    <property type="match status" value="1"/>
</dbReference>
<dbReference type="Pfam" id="PF07699">
    <property type="entry name" value="Ephrin_rec_like"/>
    <property type="match status" value="6"/>
</dbReference>
<dbReference type="InterPro" id="IPR018097">
    <property type="entry name" value="EGF_Ca-bd_CS"/>
</dbReference>
<feature type="region of interest" description="Disordered" evidence="17">
    <location>
        <begin position="4535"/>
        <end position="4560"/>
    </location>
</feature>
<feature type="disulfide bond" evidence="16">
    <location>
        <begin position="724"/>
        <end position="751"/>
    </location>
</feature>
<dbReference type="InterPro" id="IPR000436">
    <property type="entry name" value="Sushi_SCR_CCP_dom"/>
</dbReference>
<keyword evidence="6" id="KW-0677">Repeat</keyword>
<dbReference type="SUPFAM" id="SSF57196">
    <property type="entry name" value="EGF/Laminin"/>
    <property type="match status" value="9"/>
</dbReference>
<dbReference type="GO" id="GO:0005112">
    <property type="term" value="F:Notch binding"/>
    <property type="evidence" value="ECO:0007669"/>
    <property type="project" value="TreeGrafter"/>
</dbReference>
<evidence type="ECO:0000313" key="25">
    <source>
        <dbReference type="Proteomes" id="UP000242188"/>
    </source>
</evidence>
<dbReference type="InterPro" id="IPR002172">
    <property type="entry name" value="LDrepeatLR_classA_rpt"/>
</dbReference>
<dbReference type="PROSITE" id="PS00010">
    <property type="entry name" value="ASX_HYDROXYL"/>
    <property type="match status" value="12"/>
</dbReference>
<feature type="domain" description="EGF-like" evidence="20">
    <location>
        <begin position="3402"/>
        <end position="3440"/>
    </location>
</feature>
<dbReference type="CDD" id="cd00112">
    <property type="entry name" value="LDLa"/>
    <property type="match status" value="1"/>
</dbReference>
<dbReference type="SUPFAM" id="SSF57535">
    <property type="entry name" value="Complement control module/SCR domain"/>
    <property type="match status" value="5"/>
</dbReference>
<dbReference type="Pfam" id="PF00057">
    <property type="entry name" value="Ldl_recept_a"/>
    <property type="match status" value="1"/>
</dbReference>
<dbReference type="FunFam" id="2.10.25.10:FF:000143">
    <property type="entry name" value="Protein crumbs 1"/>
    <property type="match status" value="1"/>
</dbReference>
<evidence type="ECO:0000256" key="14">
    <source>
        <dbReference type="PROSITE-ProRule" id="PRU00076"/>
    </source>
</evidence>
<dbReference type="InterPro" id="IPR049883">
    <property type="entry name" value="NOTCH1_EGF-like"/>
</dbReference>
<feature type="disulfide bond" evidence="15">
    <location>
        <begin position="226"/>
        <end position="241"/>
    </location>
</feature>
<dbReference type="PROSITE" id="PS50923">
    <property type="entry name" value="SUSHI"/>
    <property type="match status" value="5"/>
</dbReference>
<evidence type="ECO:0000259" key="19">
    <source>
        <dbReference type="PROSITE" id="PS01180"/>
    </source>
</evidence>
<feature type="disulfide bond" evidence="14">
    <location>
        <begin position="3162"/>
        <end position="3171"/>
    </location>
</feature>
<feature type="domain" description="EGF-like" evidence="20">
    <location>
        <begin position="3518"/>
        <end position="3554"/>
    </location>
</feature>
<dbReference type="PANTHER" id="PTHR12916:SF4">
    <property type="entry name" value="UNINFLATABLE, ISOFORM C"/>
    <property type="match status" value="1"/>
</dbReference>
<reference evidence="24 25" key="1">
    <citation type="journal article" date="2017" name="Nat. Ecol. Evol.">
        <title>Scallop genome provides insights into evolution of bilaterian karyotype and development.</title>
        <authorList>
            <person name="Wang S."/>
            <person name="Zhang J."/>
            <person name="Jiao W."/>
            <person name="Li J."/>
            <person name="Xun X."/>
            <person name="Sun Y."/>
            <person name="Guo X."/>
            <person name="Huan P."/>
            <person name="Dong B."/>
            <person name="Zhang L."/>
            <person name="Hu X."/>
            <person name="Sun X."/>
            <person name="Wang J."/>
            <person name="Zhao C."/>
            <person name="Wang Y."/>
            <person name="Wang D."/>
            <person name="Huang X."/>
            <person name="Wang R."/>
            <person name="Lv J."/>
            <person name="Li Y."/>
            <person name="Zhang Z."/>
            <person name="Liu B."/>
            <person name="Lu W."/>
            <person name="Hui Y."/>
            <person name="Liang J."/>
            <person name="Zhou Z."/>
            <person name="Hou R."/>
            <person name="Li X."/>
            <person name="Liu Y."/>
            <person name="Li H."/>
            <person name="Ning X."/>
            <person name="Lin Y."/>
            <person name="Zhao L."/>
            <person name="Xing Q."/>
            <person name="Dou J."/>
            <person name="Li Y."/>
            <person name="Mao J."/>
            <person name="Guo H."/>
            <person name="Dou H."/>
            <person name="Li T."/>
            <person name="Mu C."/>
            <person name="Jiang W."/>
            <person name="Fu Q."/>
            <person name="Fu X."/>
            <person name="Miao Y."/>
            <person name="Liu J."/>
            <person name="Yu Q."/>
            <person name="Li R."/>
            <person name="Liao H."/>
            <person name="Li X."/>
            <person name="Kong Y."/>
            <person name="Jiang Z."/>
            <person name="Chourrout D."/>
            <person name="Li R."/>
            <person name="Bao Z."/>
        </authorList>
    </citation>
    <scope>NUCLEOTIDE SEQUENCE [LARGE SCALE GENOMIC DNA]</scope>
    <source>
        <strain evidence="24 25">PY_sf001</strain>
    </source>
</reference>
<feature type="disulfide bond" evidence="14">
    <location>
        <begin position="3620"/>
        <end position="3629"/>
    </location>
</feature>
<feature type="compositionally biased region" description="Polar residues" evidence="17">
    <location>
        <begin position="1502"/>
        <end position="1563"/>
    </location>
</feature>
<feature type="domain" description="EGF-like" evidence="20">
    <location>
        <begin position="4429"/>
        <end position="4463"/>
    </location>
</feature>
<dbReference type="GO" id="GO:0071944">
    <property type="term" value="C:cell periphery"/>
    <property type="evidence" value="ECO:0007669"/>
    <property type="project" value="UniProtKB-ARBA"/>
</dbReference>
<dbReference type="GO" id="GO:0048646">
    <property type="term" value="P:anatomical structure formation involved in morphogenesis"/>
    <property type="evidence" value="ECO:0007669"/>
    <property type="project" value="UniProtKB-ARBA"/>
</dbReference>
<keyword evidence="12" id="KW-0325">Glycoprotein</keyword>
<feature type="domain" description="EGF-like" evidence="20">
    <location>
        <begin position="4388"/>
        <end position="4428"/>
    </location>
</feature>
<feature type="domain" description="HYR" evidence="22">
    <location>
        <begin position="2671"/>
        <end position="2756"/>
    </location>
</feature>
<dbReference type="SMART" id="SM01411">
    <property type="entry name" value="Ephrin_rec_like"/>
    <property type="match status" value="7"/>
</dbReference>
<keyword evidence="11 14" id="KW-1015">Disulfide bond</keyword>
<dbReference type="GO" id="GO:0035282">
    <property type="term" value="P:segmentation"/>
    <property type="evidence" value="ECO:0007669"/>
    <property type="project" value="UniProtKB-ARBA"/>
</dbReference>
<feature type="domain" description="Sushi" evidence="23">
    <location>
        <begin position="754"/>
        <end position="815"/>
    </location>
</feature>
<dbReference type="STRING" id="6573.A0A210R0G3"/>
<feature type="disulfide bond" evidence="14">
    <location>
        <begin position="868"/>
        <end position="878"/>
    </location>
</feature>
<feature type="domain" description="EGF-like" evidence="20">
    <location>
        <begin position="3364"/>
        <end position="3400"/>
    </location>
</feature>
<feature type="domain" description="CUB" evidence="19">
    <location>
        <begin position="245"/>
        <end position="353"/>
    </location>
</feature>
<feature type="domain" description="EGF-like" evidence="20">
    <location>
        <begin position="815"/>
        <end position="856"/>
    </location>
</feature>
<keyword evidence="8" id="KW-0914">Notch signaling pathway</keyword>
<dbReference type="CDD" id="cd00033">
    <property type="entry name" value="CCP"/>
    <property type="match status" value="4"/>
</dbReference>
<dbReference type="FunFam" id="2.10.25.10:FF:000472">
    <property type="entry name" value="Uncharacterized protein, isoform A"/>
    <property type="match status" value="2"/>
</dbReference>
<feature type="domain" description="EGF-like" evidence="20">
    <location>
        <begin position="3326"/>
        <end position="3362"/>
    </location>
</feature>
<dbReference type="InterPro" id="IPR023415">
    <property type="entry name" value="LDLR_class-A_CS"/>
</dbReference>
<dbReference type="SMART" id="SM00179">
    <property type="entry name" value="EGF_CA"/>
    <property type="match status" value="17"/>
</dbReference>
<organism evidence="24 25">
    <name type="scientific">Mizuhopecten yessoensis</name>
    <name type="common">Japanese scallop</name>
    <name type="synonym">Patinopecten yessoensis</name>
    <dbReference type="NCBI Taxonomy" id="6573"/>
    <lineage>
        <taxon>Eukaryota</taxon>
        <taxon>Metazoa</taxon>
        <taxon>Spiralia</taxon>
        <taxon>Lophotrochozoa</taxon>
        <taxon>Mollusca</taxon>
        <taxon>Bivalvia</taxon>
        <taxon>Autobranchia</taxon>
        <taxon>Pteriomorphia</taxon>
        <taxon>Pectinida</taxon>
        <taxon>Pectinoidea</taxon>
        <taxon>Pectinidae</taxon>
        <taxon>Mizuhopecten</taxon>
    </lineage>
</organism>
<dbReference type="SUPFAM" id="SSF57424">
    <property type="entry name" value="LDL receptor-like module"/>
    <property type="match status" value="1"/>
</dbReference>
<dbReference type="InterPro" id="IPR016186">
    <property type="entry name" value="C-type_lectin-like/link_sf"/>
</dbReference>
<evidence type="ECO:0000256" key="6">
    <source>
        <dbReference type="ARBA" id="ARBA00022737"/>
    </source>
</evidence>
<dbReference type="InterPro" id="IPR000742">
    <property type="entry name" value="EGF"/>
</dbReference>
<dbReference type="InterPro" id="IPR003410">
    <property type="entry name" value="HYR_dom"/>
</dbReference>
<dbReference type="PROSITE" id="PS50041">
    <property type="entry name" value="C_TYPE_LECTIN_2"/>
    <property type="match status" value="1"/>
</dbReference>
<feature type="disulfide bond" evidence="14">
    <location>
        <begin position="3506"/>
        <end position="3515"/>
    </location>
</feature>
<dbReference type="Pfam" id="PF00008">
    <property type="entry name" value="EGF"/>
    <property type="match status" value="6"/>
</dbReference>
<feature type="disulfide bond" evidence="14">
    <location>
        <begin position="3314"/>
        <end position="3323"/>
    </location>
</feature>
<evidence type="ECO:0000259" key="23">
    <source>
        <dbReference type="PROSITE" id="PS50923"/>
    </source>
</evidence>
<feature type="disulfide bond" evidence="14">
    <location>
        <begin position="3143"/>
        <end position="3160"/>
    </location>
</feature>
<dbReference type="Gene3D" id="2.60.120.200">
    <property type="match status" value="1"/>
</dbReference>
<feature type="disulfide bond" evidence="14">
    <location>
        <begin position="3352"/>
        <end position="3361"/>
    </location>
</feature>
<feature type="region of interest" description="Disordered" evidence="17">
    <location>
        <begin position="1225"/>
        <end position="1582"/>
    </location>
</feature>
<dbReference type="GO" id="GO:0019904">
    <property type="term" value="F:protein domain specific binding"/>
    <property type="evidence" value="ECO:0007669"/>
    <property type="project" value="UniProtKB-ARBA"/>
</dbReference>
<dbReference type="PANTHER" id="PTHR12916">
    <property type="entry name" value="CYTOCHROME C OXIDASE POLYPEPTIDE VIC-2"/>
    <property type="match status" value="1"/>
</dbReference>
<keyword evidence="7" id="KW-0106">Calcium</keyword>
<dbReference type="InterPro" id="IPR009030">
    <property type="entry name" value="Growth_fac_rcpt_cys_sf"/>
</dbReference>
<evidence type="ECO:0000259" key="22">
    <source>
        <dbReference type="PROSITE" id="PS50825"/>
    </source>
</evidence>
<feature type="disulfide bond" evidence="14">
    <location>
        <begin position="4431"/>
        <end position="4441"/>
    </location>
</feature>
<dbReference type="Gene3D" id="2.60.120.290">
    <property type="entry name" value="Spermadhesin, CUB domain"/>
    <property type="match status" value="3"/>
</dbReference>
<dbReference type="EMBL" id="NEDP02001012">
    <property type="protein sequence ID" value="OWF54516.1"/>
    <property type="molecule type" value="Genomic_DNA"/>
</dbReference>
<dbReference type="Proteomes" id="UP000242188">
    <property type="component" value="Unassembled WGS sequence"/>
</dbReference>
<evidence type="ECO:0000256" key="16">
    <source>
        <dbReference type="PROSITE-ProRule" id="PRU00302"/>
    </source>
</evidence>
<dbReference type="FunFam" id="2.10.25.10:FF:000004">
    <property type="entry name" value="Neurogenic locus notch 1"/>
    <property type="match status" value="1"/>
</dbReference>
<feature type="domain" description="Sushi" evidence="23">
    <location>
        <begin position="931"/>
        <end position="992"/>
    </location>
</feature>
<dbReference type="Gene3D" id="2.10.50.10">
    <property type="entry name" value="Tumor Necrosis Factor Receptor, subunit A, domain 2"/>
    <property type="match status" value="5"/>
</dbReference>
<dbReference type="Pfam" id="PF13385">
    <property type="entry name" value="Laminin_G_3"/>
    <property type="match status" value="1"/>
</dbReference>
<dbReference type="GO" id="GO:0007399">
    <property type="term" value="P:nervous system development"/>
    <property type="evidence" value="ECO:0007669"/>
    <property type="project" value="UniProtKB-ARBA"/>
</dbReference>
<keyword evidence="3 14" id="KW-0245">EGF-like domain</keyword>
<feature type="compositionally biased region" description="Low complexity" evidence="17">
    <location>
        <begin position="1226"/>
        <end position="1252"/>
    </location>
</feature>
<gene>
    <name evidence="24" type="ORF">KP79_PYT00328</name>
</gene>
<dbReference type="GO" id="GO:0051241">
    <property type="term" value="P:negative regulation of multicellular organismal process"/>
    <property type="evidence" value="ECO:0007669"/>
    <property type="project" value="UniProtKB-ARBA"/>
</dbReference>
<feature type="domain" description="EGF-like" evidence="20">
    <location>
        <begin position="3442"/>
        <end position="3478"/>
    </location>
</feature>
<feature type="domain" description="Sushi" evidence="23">
    <location>
        <begin position="693"/>
        <end position="753"/>
    </location>
</feature>
<dbReference type="InterPro" id="IPR035914">
    <property type="entry name" value="Sperma_CUB_dom_sf"/>
</dbReference>
<feature type="disulfide bond" evidence="14">
    <location>
        <begin position="3655"/>
        <end position="3664"/>
    </location>
</feature>
<evidence type="ECO:0000256" key="12">
    <source>
        <dbReference type="ARBA" id="ARBA00023180"/>
    </source>
</evidence>
<feature type="compositionally biased region" description="Polar residues" evidence="17">
    <location>
        <begin position="1253"/>
        <end position="1264"/>
    </location>
</feature>
<feature type="domain" description="C-type lectin" evidence="21">
    <location>
        <begin position="64"/>
        <end position="202"/>
    </location>
</feature>
<dbReference type="FunFam" id="2.10.25.10:FF:000012">
    <property type="entry name" value="Delta-like protein"/>
    <property type="match status" value="1"/>
</dbReference>
<dbReference type="GO" id="GO:0030097">
    <property type="term" value="P:hemopoiesis"/>
    <property type="evidence" value="ECO:0007669"/>
    <property type="project" value="UniProtKB-ARBA"/>
</dbReference>
<dbReference type="Gene3D" id="3.10.100.10">
    <property type="entry name" value="Mannose-Binding Protein A, subunit A"/>
    <property type="match status" value="1"/>
</dbReference>
<dbReference type="GO" id="GO:0051240">
    <property type="term" value="P:positive regulation of multicellular organismal process"/>
    <property type="evidence" value="ECO:0007669"/>
    <property type="project" value="UniProtKB-ARBA"/>
</dbReference>
<dbReference type="InterPro" id="IPR001759">
    <property type="entry name" value="PTX_dom"/>
</dbReference>
<feature type="disulfide bond" evidence="13">
    <location>
        <begin position="469"/>
        <end position="496"/>
    </location>
</feature>
<comment type="subcellular location">
    <subcellularLocation>
        <location evidence="1">Membrane</location>
        <topology evidence="1">Single-pass type I membrane protein</topology>
    </subcellularLocation>
</comment>
<dbReference type="GO" id="GO:0003008">
    <property type="term" value="P:system process"/>
    <property type="evidence" value="ECO:0007669"/>
    <property type="project" value="UniProtKB-ARBA"/>
</dbReference>
<dbReference type="SUPFAM" id="SSF49854">
    <property type="entry name" value="Spermadhesin, CUB domain"/>
    <property type="match status" value="3"/>
</dbReference>
<feature type="disulfide bond" evidence="16">
    <location>
        <begin position="963"/>
        <end position="990"/>
    </location>
</feature>
<feature type="disulfide bond" evidence="14">
    <location>
        <begin position="3430"/>
        <end position="3439"/>
    </location>
</feature>
<keyword evidence="9 18" id="KW-1133">Transmembrane helix</keyword>
<dbReference type="Gene3D" id="2.10.25.10">
    <property type="entry name" value="Laminin"/>
    <property type="match status" value="16"/>
</dbReference>
<comment type="caution">
    <text evidence="14">Lacks conserved residue(s) required for the propagation of feature annotation.</text>
</comment>
<feature type="domain" description="HYR" evidence="22">
    <location>
        <begin position="2757"/>
        <end position="2840"/>
    </location>
</feature>
<dbReference type="Pfam" id="PF23106">
    <property type="entry name" value="EGF_Teneurin"/>
    <property type="match status" value="1"/>
</dbReference>
<dbReference type="InterPro" id="IPR035976">
    <property type="entry name" value="Sushi/SCR/CCP_sf"/>
</dbReference>
<keyword evidence="4 18" id="KW-0812">Transmembrane</keyword>
<feature type="domain" description="EGF-like" evidence="20">
    <location>
        <begin position="3632"/>
        <end position="3665"/>
    </location>
</feature>
<dbReference type="GO" id="GO:0120025">
    <property type="term" value="C:plasma membrane bounded cell projection"/>
    <property type="evidence" value="ECO:0007669"/>
    <property type="project" value="UniProtKB-ARBA"/>
</dbReference>
<evidence type="ECO:0000256" key="18">
    <source>
        <dbReference type="SAM" id="Phobius"/>
    </source>
</evidence>
<evidence type="ECO:0000256" key="15">
    <source>
        <dbReference type="PROSITE-ProRule" id="PRU00124"/>
    </source>
</evidence>
<dbReference type="FunFam" id="2.60.120.290:FF:000013">
    <property type="entry name" value="Membrane frizzled-related protein"/>
    <property type="match status" value="1"/>
</dbReference>
<sequence length="4609" mass="505044">MDITFQLMSKLGSKIIVVTVVLWSICSALSSVLAVTQTPNYEFNLPLYQKDIVWLTCPEGWRKVGTKCLYVDTRKITFADAQDSCKRYGGNLLRISGFNYNQLYGDEIAVAVSSLESRNNTNSVFEPITKIWIGLYQDEYGEFLWTNGQLAQAKEGFWSLHQPLVFQLGIRQCCSISLLPTQYGKYRWGLGRCEDRLPFVCESNACVIDHFRCKDGSRCISNSSVCDGKKDCADESDEQNCRATCGGHLQGTQKTFHSPNFPQSYPKLSSCHWSIESSIGTKIQLKFDSFEIEELNDVVEIYDGSTLNEPLVGRLSGADIPEVKLSSNNILLVIFKSDDSIQLSGFNASWEEVVINTCGGNLVADSDENWFTSPDFPNSYPPNLICDWIIQAGQGVISLQFVEFSLEETVDWVEVREGAHDSGHLYGRYSGEDVHRVVVSKGSSIFLRLVTNPGGETRSGFNATYKSGCDLVLPRGSVEIASPGYGTESYPFGLDCSWTIQDPYHRDLTLIFGANFYTESQFDVVTVFNTSSDDNQPTVFSGKLQPKPIISDTGFFLVKFSSDSDVSYSGWHASISYDCPSLLPLPNNAKVDTTSTMLGDVVHYSCDRGYLLDLPDPRVCDIGGVWSAPSPRCIVYDCGSPTIPLHGGLLSMNSTLYDGVAVYRCDLGYILQGSSLVRCTENGWQERPSCQGFTCPKVSAGVNSHIVSLPSDDFHYGAIVKFGCAEHFRMLNASIAYCTEEGRWSSPAPYCAPPLCPEVEIFNGRINTTLMRQPVGGETIQIVCDKGYRLPPRVQDTVLCNMEGKYDKDIPICIDIDECKSDSDNSCNKTNSTCRNLPGQYYCDCHKGWYKGDNLEDNFKDCVDVNECEQNHVCDHQCSNFDGGYRCQCLQGYKLYTGNDWVFTKNGLLVPNVSCIDFQTHPAQPLVRQMENGLQPSQSVNHPDNGQVYFGSTTYLAEATYKCYCGYLLYGTSQRVCRADGVWDGQNVFCNPLSCTAPESPLYGSLAMSVAPYIKDSTLSFTCTPPGYTLTDQGKWQCRAHVSPTEREPVTLQLEVRGMYHVEDAITIPTECFQFYSDNSNSQLWAARRKIKSIACPHLNSTLDLGVSKVRSVSRINRTTLQMVSGLQIQSLSAGYLDLDLRNSTCSCVAAIGQLLATSNSYLSTLQATSCPPVTLHPPQLITKAQSWTCDTNFHLQFSGIENVCDTGHMPRCVEDLDCIYNESQTGTTPLPSTDVTTPSPTDSESPESSTTAGYSSTMSHSIVSGTSSATSTSTTPRPETTKTTTESGTTSTTPRETSAPSTPGESSTQSTTPKETSSTAESTTTRETNYQTTADEETSTQSTTSLEMSTQTTSPREITTQTTTTGEISTQTTSPEEISTQTTTPGETSTKPTTPGETSTQPTTPGETSTQPTTPGETSTKPTTTVETSTKPTTPMETSTQPTTPGETSDKSTTPGATSTKPPPPMETRTQPTTTVERSTKPTTPGETRTMPTTPGETSTKPSSPMETSTHPTTPGEKSTQPTTPGETSIQPTTPGEIDSSTATSTVPLTTASQTSMTSTDGPSSTPSRSTITTTEGPQTVPSKYFIGYSAEFISQTSNNLNCLNESVFKINLQIIMSSPQEMKKKTCKGVEMQQVPYQLKVANQTRVTADIKFQLSSNTVSNRVVAQCGNDIQDFIQQKLVNLLNDFNECLVTQTYLTGPGKLGWVCDNPVTTPPLSTTTTSSTDTTSSDTQTPSSTEEPSTTTVTSTAVSSSVTSPITVVSATSTTTVTSHVTTTLQPAGSSTQPPPPPPVRSHLTLYYQAVLTGNQIGADQCTGVLQAAVNQSLANVHVGLPQELTKSKTCDKASVTSPIYMLYLNVTQGQINVISTFLLTSDQSTVQNTIIESCANGRVQKFIKEKLKNELESELQEISSTCAGVSLTEPPRFDRKEWECFDDYQIDITANFCTHCPDCKELTTTTTTTTSVALTTTSPQTATVQPLGVIPYYVIVTETEIVSTLILNLGCISLMKTVIEEAVQTTSDEIQTGVEQEKSLCSYASNLIIMKTNGKVTFLDKMLHFTVPFAMQSFTASDEDVENCARNEIIPRLNQIFVSNLNGKVSDLNGVCGDLQIQSFNISESMWECPEDYSLEKTSVTRRCVLNSPTTGVTSSPTVPVVTATPPSTVPVVTPSTGNSSLLRLIPVYMAFLSVNVHFPATHSSSCNSEFIDLTGNWLKRNITNWCPAMASNISNEAFPVIAHTKISINFTLEISAVSINVTKENLSMCGGMVVSDFLTFFNQTWVSLPTCSSVLVESSRYLGLEFGCSYGLDFQENYFYCLSDVTSVGYIMTAEVGYTWDVGGGEKCLNELMQTISEEINIFLKNISKDINSTALCTRDVMLSVRQQNASTSSLYDRAMIKIPFELWSKSNNAGALQSCAPSMEARIVDALKLLFDLDIPDMVDITKCPVVINLDQNVDFRLTETHYSCPIGSTWDASVVQCLSDNNRRKRSTYASYNNFLRKQPLSFASSYKDIKGKRPTLISPDDSLRRKRLTQDSKSVMVSHNYARSKRPALFLYNKRRRQRFDHVADNRQKNNWRRKWTVLSENLARIRSNVEPQRAVNMERSRRNIESRRAIDMMRIQRNMELHRAVNMMRSQRNVEPHPAVITERIRRNVEPHPAVDMVWSAAFPMCRDTEKPTFRDCPKSPVFVSLPPGGPVPVDITVPSAYDNSNSSVTMTYSPSDFRTPYLFRKNTTVIITARDTSNNEARCNFQVILIDTFPPTIECPMSVVIEKYDTNQTTVPIRYHGNYITAIGDSGIAQYTYRPQEGTYISIRTHVQVMVTVHDNQGNTASCNFTYEAQRNESFPIYQLDFSVNLSPASSHSSVCDVSSLMKINISNIIKDDCYTKFPQMFSIEVKSLLIDQEVVNITAQIWRQSPSVEVTPEAMSVCAKYATKALNTLNNVVLQLTSCEEVALSYSSKTLQQGFTCPNYSVLTPAKYCRQCVLGTFPNTSQCEPCPKVSNDRPARHPYCQICSLDTQEDSHCLAVCKPGEYSSTGLQPCIKCAKGNYSTDNASISCTECPGMSTSTVNIGSSSPSDCKEECPMGAYSLTGLKPCVHCPYHFYSDHTRSTSCTECPRGKGTTSPGGASQTLCKVLNPCLSKVCLNDGTCTMLDEGRFHQCSCLSGFTGERCENHINVCQSYPCMNGATCQASNSSNNCICRPGYTGLYCETDINDCESNPCVHGNCIDRLGGFSCACYPGYKGLSCDSPLNECASQPCMNNGTCVDKIGEYRCYCNGTGFQGTRCNTKVMDCLDNTCLNMGVCHDYRNEFKCSCLPDFTGSQCEEAVDKCVSRPCLNQALCLDGVNNYSCICQRGYTGTHCEIDIKECQSNSCRNGGTCKDGIDDFECTCARGYAGKSCAVNIEDCLSSPCRDNNTVKCEDLVDGFLCVCKPGWTGVNCETLLEECTSHPCQNGATCRDIDVDYICSCPTGYTGLDCQVDVDDCASGPCYNGGNCTDRVNSYTCTCLQGFTGAKCEDLLDQCSSSPCHNSGTCVSLLHNYRCRCKHGWTGLNCENEVDDCLSMPCHNGGTCQDQFLGYNCTCAHDYTGPQCDVAMDPCDFLSCENGGSCVIEGGHVMCVCAPTYTGQVCEALIDKCKVNNPCQNDAICSSSGCQCQPLYTGKHCDKLMTKDFDLMFPGQSGSLVKSPVMSLQQTSQFSVCLWVHFRNQTVNMTFLSLHSEGESETKELLAMLGGKLILSFSSTISVNWTVHDKLWHHAALTWSDSGHWSVYVDGQIINGGTTYNEQVAMPNKQFIVLGQRSAYPTAHNLFEGEISQVNVYSKALSQMTIQAMANNCTTSQVLGDQHQWPEFSSYIHGNVSVIMPTICGVSTCPPGLKGPRCDKLIDKNPPVVHNCTDDIMIVTDQRLNKVDWQEPSFSDDVGVNNITKTHRPGITLSYGQYTVHYTAFDEEKNFAICSFDIFIKPWSCVMPASPNSVQVEWSTWEEGLSFQISCLDSNIQDFPVPTPNWFTCGKEGFWDPPQGTDFTIPSCAGVTSASGSLSGEIKFLGPVCTEEAVLSLQQDTLAVFQELYQPLCPSSGCSTASIQVDCGGFDVKRRKRQADTTYSVLFELPVNGSSLGSSGNAGTLRFETMVKEGSFDMADFILDKNNASIRSAIQCKEPGQILTPANLCVNCAVGTYKNDNTCVLCAIGEFSDSERQTSCQRCPPGTTTQTRGSTHRTHCFTLCSTGEFYDKGIDGCGTCSLGYYQDEVGQFSCKSCPNGQMTTDRGADSASLCTDACDVGEELTVSGTCVLCQKGTYRDSVDLLACVPCPYGYTTLRSGAVSRLNCSVVECPAGQYRNDTNSCVICQRGTFQPETGQSSCLKCGKGMTTIHPGSTSGSQCISGSVDECKLHLDDCHQDATCVDLPDLYRCECRTGFSGNSTYCRDNCQDMCGGHGQCRKDEDGTAFCVCNSGYTGNNCQTTEGRFFTTTSISGIGASLALFVAAVVIILCVLKRRQAHSKENNYQDMSNRVHREDETVVYPKNQIPVRFNPSYCGDSDDPTHPVRSSPSIDLESPWSLYRPGDEPELWRNPSLSSDSSQESQIPQTHFNLHNSANGHFDISESYF</sequence>
<dbReference type="GO" id="GO:0048863">
    <property type="term" value="P:stem cell differentiation"/>
    <property type="evidence" value="ECO:0007669"/>
    <property type="project" value="UniProtKB-ARBA"/>
</dbReference>
<dbReference type="InterPro" id="IPR001368">
    <property type="entry name" value="TNFR/NGFR_Cys_rich_reg"/>
</dbReference>
<feature type="domain" description="EGF-like" evidence="20">
    <location>
        <begin position="3556"/>
        <end position="3592"/>
    </location>
</feature>
<evidence type="ECO:0000256" key="4">
    <source>
        <dbReference type="ARBA" id="ARBA00022692"/>
    </source>
</evidence>
<dbReference type="SMART" id="SM00034">
    <property type="entry name" value="CLECT"/>
    <property type="match status" value="1"/>
</dbReference>
<dbReference type="InterPro" id="IPR011641">
    <property type="entry name" value="Tyr-kin_ephrin_A/B_rcpt-like"/>
</dbReference>
<feature type="compositionally biased region" description="Low complexity" evidence="17">
    <location>
        <begin position="1483"/>
        <end position="1501"/>
    </location>
</feature>